<accession>A0A067TKI6</accession>
<sequence length="559" mass="62234">MEQNAPTPTASHPLQSPLLASARRSLYFPDSYSSDAALRRGGITALGILAPRRQRLREGIMDNGGGFPFMRKLETHTSCVNAITFSRGNGRFLASGGDDLRICLWDFHQEDVKTPSFTMRGPRGNVFCLEFSATNRYIYSAGLCETIYKYDISSLGLPEAAASTNNRYPDHTYRDHQDSIRALTCHPVQDEVFMSVSEDGTIRRFDGRQPSKRTATNDIIQTENEVTGVQYHPTVDHLFATSDGAGRVFLRDTRMAFGPLTKRSNEGIVQRYNTKLTKKSTARLSNPETSSITFDRDGSRLAVTFLHYLPTIYALSDPNPVAVLSGKNLPDGTPNPPGQRTYSNSCTMKHGSFGGPGVDADDMYAGGSDDFRCYIWKIPPLQQLVDKRRVFSADDWTSFGEENTIAFTESRQHPKVVPVEISTPFCRLTGHKSIVNTTVFHPHLLHIATAGIEKNVILHSPTPSSPCTQNLDSSPVTVRKLLGDEDDKDRENYYAAMLGLIPADSENDQNERQTLSFFDHILREEGNADVFAQRPWKSPDVSDEEEDQDSDSDADDLSR</sequence>
<evidence type="ECO:0000256" key="2">
    <source>
        <dbReference type="ARBA" id="ARBA00022737"/>
    </source>
</evidence>
<keyword evidence="1 3" id="KW-0853">WD repeat</keyword>
<dbReference type="GO" id="GO:0045717">
    <property type="term" value="P:negative regulation of fatty acid biosynthetic process"/>
    <property type="evidence" value="ECO:0007669"/>
    <property type="project" value="TreeGrafter"/>
</dbReference>
<proteinExistence type="predicted"/>
<evidence type="ECO:0000313" key="5">
    <source>
        <dbReference type="EMBL" id="KDR82852.1"/>
    </source>
</evidence>
<keyword evidence="6" id="KW-1185">Reference proteome</keyword>
<dbReference type="HOGENOM" id="CLU_030900_0_0_1"/>
<dbReference type="InterPro" id="IPR015943">
    <property type="entry name" value="WD40/YVTN_repeat-like_dom_sf"/>
</dbReference>
<dbReference type="PANTHER" id="PTHR15574:SF40">
    <property type="entry name" value="WD AND TETRATRICOPEPTIDE REPEATS PROTEIN 1"/>
    <property type="match status" value="1"/>
</dbReference>
<dbReference type="Pfam" id="PF00400">
    <property type="entry name" value="WD40"/>
    <property type="match status" value="3"/>
</dbReference>
<dbReference type="PANTHER" id="PTHR15574">
    <property type="entry name" value="WD REPEAT DOMAIN-CONTAINING FAMILY"/>
    <property type="match status" value="1"/>
</dbReference>
<feature type="compositionally biased region" description="Acidic residues" evidence="4">
    <location>
        <begin position="541"/>
        <end position="559"/>
    </location>
</feature>
<dbReference type="InterPro" id="IPR045151">
    <property type="entry name" value="DCAF8"/>
</dbReference>
<feature type="repeat" description="WD" evidence="3">
    <location>
        <begin position="73"/>
        <end position="115"/>
    </location>
</feature>
<dbReference type="OrthoDB" id="4869960at2759"/>
<organism evidence="5 6">
    <name type="scientific">Galerina marginata (strain CBS 339.88)</name>
    <dbReference type="NCBI Taxonomy" id="685588"/>
    <lineage>
        <taxon>Eukaryota</taxon>
        <taxon>Fungi</taxon>
        <taxon>Dikarya</taxon>
        <taxon>Basidiomycota</taxon>
        <taxon>Agaricomycotina</taxon>
        <taxon>Agaricomycetes</taxon>
        <taxon>Agaricomycetidae</taxon>
        <taxon>Agaricales</taxon>
        <taxon>Agaricineae</taxon>
        <taxon>Strophariaceae</taxon>
        <taxon>Galerina</taxon>
    </lineage>
</organism>
<dbReference type="STRING" id="685588.A0A067TKI6"/>
<keyword evidence="2" id="KW-0677">Repeat</keyword>
<protein>
    <submittedName>
        <fullName evidence="5">Uncharacterized protein</fullName>
    </submittedName>
</protein>
<dbReference type="InterPro" id="IPR001680">
    <property type="entry name" value="WD40_rpt"/>
</dbReference>
<dbReference type="GO" id="GO:0005737">
    <property type="term" value="C:cytoplasm"/>
    <property type="evidence" value="ECO:0007669"/>
    <property type="project" value="TreeGrafter"/>
</dbReference>
<feature type="region of interest" description="Disordered" evidence="4">
    <location>
        <begin position="529"/>
        <end position="559"/>
    </location>
</feature>
<dbReference type="PROSITE" id="PS50082">
    <property type="entry name" value="WD_REPEATS_2"/>
    <property type="match status" value="1"/>
</dbReference>
<reference evidence="6" key="1">
    <citation type="journal article" date="2014" name="Proc. Natl. Acad. Sci. U.S.A.">
        <title>Extensive sampling of basidiomycete genomes demonstrates inadequacy of the white-rot/brown-rot paradigm for wood decay fungi.</title>
        <authorList>
            <person name="Riley R."/>
            <person name="Salamov A.A."/>
            <person name="Brown D.W."/>
            <person name="Nagy L.G."/>
            <person name="Floudas D."/>
            <person name="Held B.W."/>
            <person name="Levasseur A."/>
            <person name="Lombard V."/>
            <person name="Morin E."/>
            <person name="Otillar R."/>
            <person name="Lindquist E.A."/>
            <person name="Sun H."/>
            <person name="LaButti K.M."/>
            <person name="Schmutz J."/>
            <person name="Jabbour D."/>
            <person name="Luo H."/>
            <person name="Baker S.E."/>
            <person name="Pisabarro A.G."/>
            <person name="Walton J.D."/>
            <person name="Blanchette R.A."/>
            <person name="Henrissat B."/>
            <person name="Martin F."/>
            <person name="Cullen D."/>
            <person name="Hibbett D.S."/>
            <person name="Grigoriev I.V."/>
        </authorList>
    </citation>
    <scope>NUCLEOTIDE SEQUENCE [LARGE SCALE GENOMIC DNA]</scope>
    <source>
        <strain evidence="6">CBS 339.88</strain>
    </source>
</reference>
<evidence type="ECO:0000313" key="6">
    <source>
        <dbReference type="Proteomes" id="UP000027222"/>
    </source>
</evidence>
<gene>
    <name evidence="5" type="ORF">GALMADRAFT_238461</name>
</gene>
<dbReference type="EMBL" id="KL142369">
    <property type="protein sequence ID" value="KDR82852.1"/>
    <property type="molecule type" value="Genomic_DNA"/>
</dbReference>
<dbReference type="AlphaFoldDB" id="A0A067TKI6"/>
<dbReference type="Gene3D" id="2.130.10.10">
    <property type="entry name" value="YVTN repeat-like/Quinoprotein amine dehydrogenase"/>
    <property type="match status" value="2"/>
</dbReference>
<evidence type="ECO:0000256" key="1">
    <source>
        <dbReference type="ARBA" id="ARBA00022574"/>
    </source>
</evidence>
<dbReference type="SMART" id="SM00320">
    <property type="entry name" value="WD40"/>
    <property type="match status" value="5"/>
</dbReference>
<name>A0A067TKI6_GALM3</name>
<dbReference type="InterPro" id="IPR036322">
    <property type="entry name" value="WD40_repeat_dom_sf"/>
</dbReference>
<dbReference type="SUPFAM" id="SSF50978">
    <property type="entry name" value="WD40 repeat-like"/>
    <property type="match status" value="1"/>
</dbReference>
<evidence type="ECO:0000256" key="3">
    <source>
        <dbReference type="PROSITE-ProRule" id="PRU00221"/>
    </source>
</evidence>
<evidence type="ECO:0000256" key="4">
    <source>
        <dbReference type="SAM" id="MobiDB-lite"/>
    </source>
</evidence>
<dbReference type="PROSITE" id="PS50294">
    <property type="entry name" value="WD_REPEATS_REGION"/>
    <property type="match status" value="1"/>
</dbReference>
<dbReference type="Proteomes" id="UP000027222">
    <property type="component" value="Unassembled WGS sequence"/>
</dbReference>
<dbReference type="GO" id="GO:0080008">
    <property type="term" value="C:Cul4-RING E3 ubiquitin ligase complex"/>
    <property type="evidence" value="ECO:0007669"/>
    <property type="project" value="TreeGrafter"/>
</dbReference>